<sequence>MYICKDRLRFLDLKPLGTLAFLLALPLAPSLWRRHTPTLRGQRFRAAKKQRPIPAYCANDSLAIPVPGSRSRAVKECGP</sequence>
<dbReference type="AlphaFoldDB" id="A0A0J1B8I8"/>
<proteinExistence type="predicted"/>
<organism evidence="1 2">
    <name type="scientific">Cutaneotrichosporon oleaginosum</name>
    <dbReference type="NCBI Taxonomy" id="879819"/>
    <lineage>
        <taxon>Eukaryota</taxon>
        <taxon>Fungi</taxon>
        <taxon>Dikarya</taxon>
        <taxon>Basidiomycota</taxon>
        <taxon>Agaricomycotina</taxon>
        <taxon>Tremellomycetes</taxon>
        <taxon>Trichosporonales</taxon>
        <taxon>Trichosporonaceae</taxon>
        <taxon>Cutaneotrichosporon</taxon>
    </lineage>
</organism>
<accession>A0A0J1B8I8</accession>
<evidence type="ECO:0000313" key="2">
    <source>
        <dbReference type="Proteomes" id="UP000053611"/>
    </source>
</evidence>
<protein>
    <submittedName>
        <fullName evidence="1">Uncharacterized protein</fullName>
    </submittedName>
</protein>
<gene>
    <name evidence="1" type="ORF">CC85DRAFT_283868</name>
</gene>
<keyword evidence="2" id="KW-1185">Reference proteome</keyword>
<name>A0A0J1B8I8_9TREE</name>
<dbReference type="EMBL" id="KQ087189">
    <property type="protein sequence ID" value="KLT44094.1"/>
    <property type="molecule type" value="Genomic_DNA"/>
</dbReference>
<evidence type="ECO:0000313" key="1">
    <source>
        <dbReference type="EMBL" id="KLT44094.1"/>
    </source>
</evidence>
<reference evidence="1 2" key="1">
    <citation type="submission" date="2015-03" db="EMBL/GenBank/DDBJ databases">
        <title>Genomics and transcriptomics of the oil-accumulating basidiomycete yeast T. oleaginosus allow insights into substrate utilization and the diverse evolutionary trajectories of mating systems in fungi.</title>
        <authorList>
            <consortium name="DOE Joint Genome Institute"/>
            <person name="Kourist R."/>
            <person name="Kracht O."/>
            <person name="Bracharz F."/>
            <person name="Lipzen A."/>
            <person name="Nolan M."/>
            <person name="Ohm R."/>
            <person name="Grigoriev I."/>
            <person name="Sun S."/>
            <person name="Heitman J."/>
            <person name="Bruck T."/>
            <person name="Nowrousian M."/>
        </authorList>
    </citation>
    <scope>NUCLEOTIDE SEQUENCE [LARGE SCALE GENOMIC DNA]</scope>
    <source>
        <strain evidence="1 2">IBC0246</strain>
    </source>
</reference>
<dbReference type="Proteomes" id="UP000053611">
    <property type="component" value="Unassembled WGS sequence"/>
</dbReference>